<sequence>MHALSSLFVLGTCAVQTVLGRPEAALLREKRDCAIVKRSVDSFIETQTPIAWNKLLCNIGPNGCAASGAAPGAVIASPSKSEPDYWYTWTRDAALVMTGLVDSFAHNYSASLQTTIQNFIVSTAKLQGVSNPSGGLSDGAGLGEPKFMVDLKQFTGEWGRPQRDGPPLRAIALTRYAKWLITNGYKDTAKDVVWPVIKNDLAYTAQYWNETGFDLWEEVPGSSFFTIGASHRALVEGAALAAQLGTECGACLTTAPHVLCFQQSFWKSSGGYVVSNINGGEYRSGKDANSILTSIHNFDPSAGCDSNTFQPCSEKALSNHKVYVDSFRTEYGINAGIAQGKAVAVGRYTEDVYYKGNPWYLANFAAAEQIYDAIYVWKKDGSITVTQLSLPFFKDLVPSITTGTYTTSSPTHAAILTAASAYADGFIDIAAKYAGSGGALAEQYDRNTGAPLSAADLTWSYAAFLSAADRRAGIVPVTGWSAEDANTLPSSCERLQVAGTYAQATNTAFPPSQTPNAAAEPAPVPFPQACADAANVFVTFNERVTTQWGQEVKVVGNVPALGAWDVKKAVKLSASGYTASNPLWSITVPMAAGTAVQFKFIRVGADGAVQWEADPNRGFTVKAETKAASGCSAQKVEGSWR</sequence>
<reference evidence="1 2" key="1">
    <citation type="journal article" date="2021" name="Nat. Commun.">
        <title>Genetic determinants of endophytism in the Arabidopsis root mycobiome.</title>
        <authorList>
            <person name="Mesny F."/>
            <person name="Miyauchi S."/>
            <person name="Thiergart T."/>
            <person name="Pickel B."/>
            <person name="Atanasova L."/>
            <person name="Karlsson M."/>
            <person name="Huettel B."/>
            <person name="Barry K.W."/>
            <person name="Haridas S."/>
            <person name="Chen C."/>
            <person name="Bauer D."/>
            <person name="Andreopoulos W."/>
            <person name="Pangilinan J."/>
            <person name="LaButti K."/>
            <person name="Riley R."/>
            <person name="Lipzen A."/>
            <person name="Clum A."/>
            <person name="Drula E."/>
            <person name="Henrissat B."/>
            <person name="Kohler A."/>
            <person name="Grigoriev I.V."/>
            <person name="Martin F.M."/>
            <person name="Hacquard S."/>
        </authorList>
    </citation>
    <scope>NUCLEOTIDE SEQUENCE [LARGE SCALE GENOMIC DNA]</scope>
    <source>
        <strain evidence="1 2">MPI-SDFR-AT-0079</strain>
    </source>
</reference>
<evidence type="ECO:0000313" key="1">
    <source>
        <dbReference type="EMBL" id="KAH6640710.1"/>
    </source>
</evidence>
<organism evidence="1 2">
    <name type="scientific">Chaetomium tenue</name>
    <dbReference type="NCBI Taxonomy" id="1854479"/>
    <lineage>
        <taxon>Eukaryota</taxon>
        <taxon>Fungi</taxon>
        <taxon>Dikarya</taxon>
        <taxon>Ascomycota</taxon>
        <taxon>Pezizomycotina</taxon>
        <taxon>Sordariomycetes</taxon>
        <taxon>Sordariomycetidae</taxon>
        <taxon>Sordariales</taxon>
        <taxon>Chaetomiaceae</taxon>
        <taxon>Chaetomium</taxon>
    </lineage>
</organism>
<protein>
    <submittedName>
        <fullName evidence="1">Six-hairpin glycosidase-like protein</fullName>
    </submittedName>
</protein>
<accession>A0ACB7PI34</accession>
<keyword evidence="2" id="KW-1185">Reference proteome</keyword>
<comment type="caution">
    <text evidence="1">The sequence shown here is derived from an EMBL/GenBank/DDBJ whole genome shotgun (WGS) entry which is preliminary data.</text>
</comment>
<dbReference type="Proteomes" id="UP000724584">
    <property type="component" value="Unassembled WGS sequence"/>
</dbReference>
<evidence type="ECO:0000313" key="2">
    <source>
        <dbReference type="Proteomes" id="UP000724584"/>
    </source>
</evidence>
<gene>
    <name evidence="1" type="ORF">F5144DRAFT_590133</name>
</gene>
<dbReference type="EMBL" id="JAGIZQ010000002">
    <property type="protein sequence ID" value="KAH6640710.1"/>
    <property type="molecule type" value="Genomic_DNA"/>
</dbReference>
<proteinExistence type="predicted"/>
<name>A0ACB7PI34_9PEZI</name>